<dbReference type="InterPro" id="IPR035906">
    <property type="entry name" value="MetI-like_sf"/>
</dbReference>
<feature type="transmembrane region" description="Helical" evidence="7">
    <location>
        <begin position="180"/>
        <end position="203"/>
    </location>
</feature>
<feature type="transmembrane region" description="Helical" evidence="7">
    <location>
        <begin position="113"/>
        <end position="132"/>
    </location>
</feature>
<feature type="transmembrane region" description="Helical" evidence="7">
    <location>
        <begin position="224"/>
        <end position="249"/>
    </location>
</feature>
<evidence type="ECO:0000313" key="10">
    <source>
        <dbReference type="Proteomes" id="UP001501734"/>
    </source>
</evidence>
<feature type="transmembrane region" description="Helical" evidence="7">
    <location>
        <begin position="299"/>
        <end position="318"/>
    </location>
</feature>
<evidence type="ECO:0000256" key="6">
    <source>
        <dbReference type="ARBA" id="ARBA00023136"/>
    </source>
</evidence>
<reference evidence="10" key="1">
    <citation type="journal article" date="2019" name="Int. J. Syst. Evol. Microbiol.">
        <title>The Global Catalogue of Microorganisms (GCM) 10K type strain sequencing project: providing services to taxonomists for standard genome sequencing and annotation.</title>
        <authorList>
            <consortium name="The Broad Institute Genomics Platform"/>
            <consortium name="The Broad Institute Genome Sequencing Center for Infectious Disease"/>
            <person name="Wu L."/>
            <person name="Ma J."/>
        </authorList>
    </citation>
    <scope>NUCLEOTIDE SEQUENCE [LARGE SCALE GENOMIC DNA]</scope>
    <source>
        <strain evidence="10">JCM 17250</strain>
    </source>
</reference>
<dbReference type="Proteomes" id="UP001501734">
    <property type="component" value="Unassembled WGS sequence"/>
</dbReference>
<keyword evidence="10" id="KW-1185">Reference proteome</keyword>
<evidence type="ECO:0000256" key="3">
    <source>
        <dbReference type="ARBA" id="ARBA00022475"/>
    </source>
</evidence>
<comment type="similarity">
    <text evidence="7">Belongs to the binding-protein-dependent transport system permease family.</text>
</comment>
<evidence type="ECO:0000256" key="7">
    <source>
        <dbReference type="RuleBase" id="RU363032"/>
    </source>
</evidence>
<evidence type="ECO:0000256" key="4">
    <source>
        <dbReference type="ARBA" id="ARBA00022692"/>
    </source>
</evidence>
<proteinExistence type="inferred from homology"/>
<gene>
    <name evidence="9" type="ORF">GCM10022410_23880</name>
</gene>
<dbReference type="EMBL" id="BAABDL010000134">
    <property type="protein sequence ID" value="GAA4078691.1"/>
    <property type="molecule type" value="Genomic_DNA"/>
</dbReference>
<dbReference type="SUPFAM" id="SSF161098">
    <property type="entry name" value="MetI-like"/>
    <property type="match status" value="1"/>
</dbReference>
<feature type="transmembrane region" description="Helical" evidence="7">
    <location>
        <begin position="48"/>
        <end position="70"/>
    </location>
</feature>
<keyword evidence="5 7" id="KW-1133">Transmembrane helix</keyword>
<evidence type="ECO:0000256" key="5">
    <source>
        <dbReference type="ARBA" id="ARBA00022989"/>
    </source>
</evidence>
<evidence type="ECO:0000313" key="9">
    <source>
        <dbReference type="EMBL" id="GAA4078691.1"/>
    </source>
</evidence>
<feature type="domain" description="ABC transmembrane type-1" evidence="8">
    <location>
        <begin position="109"/>
        <end position="318"/>
    </location>
</feature>
<keyword evidence="2 7" id="KW-0813">Transport</keyword>
<evidence type="ECO:0000256" key="2">
    <source>
        <dbReference type="ARBA" id="ARBA00022448"/>
    </source>
</evidence>
<dbReference type="PANTHER" id="PTHR43744">
    <property type="entry name" value="ABC TRANSPORTER PERMEASE PROTEIN MG189-RELATED-RELATED"/>
    <property type="match status" value="1"/>
</dbReference>
<dbReference type="CDD" id="cd06261">
    <property type="entry name" value="TM_PBP2"/>
    <property type="match status" value="1"/>
</dbReference>
<name>A0ABP7W2Q8_9BACI</name>
<keyword evidence="3" id="KW-1003">Cell membrane</keyword>
<dbReference type="PROSITE" id="PS50928">
    <property type="entry name" value="ABC_TM1"/>
    <property type="match status" value="1"/>
</dbReference>
<organism evidence="9 10">
    <name type="scientific">Amphibacillus indicireducens</name>
    <dbReference type="NCBI Taxonomy" id="1076330"/>
    <lineage>
        <taxon>Bacteria</taxon>
        <taxon>Bacillati</taxon>
        <taxon>Bacillota</taxon>
        <taxon>Bacilli</taxon>
        <taxon>Bacillales</taxon>
        <taxon>Bacillaceae</taxon>
        <taxon>Amphibacillus</taxon>
    </lineage>
</organism>
<keyword evidence="4 7" id="KW-0812">Transmembrane</keyword>
<dbReference type="Pfam" id="PF00528">
    <property type="entry name" value="BPD_transp_1"/>
    <property type="match status" value="1"/>
</dbReference>
<protein>
    <submittedName>
        <fullName evidence="9">Carbohydrate ABC transporter permease</fullName>
    </submittedName>
</protein>
<evidence type="ECO:0000256" key="1">
    <source>
        <dbReference type="ARBA" id="ARBA00004651"/>
    </source>
</evidence>
<dbReference type="InterPro" id="IPR000515">
    <property type="entry name" value="MetI-like"/>
</dbReference>
<accession>A0ABP7W2Q8</accession>
<evidence type="ECO:0000259" key="8">
    <source>
        <dbReference type="PROSITE" id="PS50928"/>
    </source>
</evidence>
<feature type="transmembrane region" description="Helical" evidence="7">
    <location>
        <begin position="144"/>
        <end position="168"/>
    </location>
</feature>
<dbReference type="PANTHER" id="PTHR43744:SF8">
    <property type="entry name" value="SN-GLYCEROL-3-PHOSPHATE TRANSPORT SYSTEM PERMEASE PROTEIN UGPE"/>
    <property type="match status" value="1"/>
</dbReference>
<sequence length="334" mass="38029">MSTKSTTGLMAILKNEQMPFKEKLEIVKQKTYRFLFGFNETKGFVLKFIIYLLLLGIGFVYLYPILYMFVTSMQSLSDLLDMAVNWIPSSLYLDNYRQAYAVLNVRPALLGSLQIALFPTLIQVAISSIVGYGFARFEFPLKKLWFGLMIFTFIIPPQILMMPTYRLFNELGLTGSLNAFTIPALLGQGLNSTIFILIFYQFFKQTPKSLYEAAEVDGASQLVSFFRIAIPMAVPAFIVAFLFSFVWYWNETYLTTLYLTGSSSVDITTILIQLQQFETNYQALYPATEASPNRINEGIRMAGTVISILPLLITYFFLQRYFVESVDNTGITGE</sequence>
<keyword evidence="6 7" id="KW-0472">Membrane</keyword>
<dbReference type="Gene3D" id="1.10.3720.10">
    <property type="entry name" value="MetI-like"/>
    <property type="match status" value="1"/>
</dbReference>
<dbReference type="RefSeq" id="WP_344913517.1">
    <property type="nucleotide sequence ID" value="NZ_BAABDL010000134.1"/>
</dbReference>
<comment type="subcellular location">
    <subcellularLocation>
        <location evidence="1 7">Cell membrane</location>
        <topology evidence="1 7">Multi-pass membrane protein</topology>
    </subcellularLocation>
</comment>
<comment type="caution">
    <text evidence="9">The sequence shown here is derived from an EMBL/GenBank/DDBJ whole genome shotgun (WGS) entry which is preliminary data.</text>
</comment>